<evidence type="ECO:0000259" key="1">
    <source>
        <dbReference type="Pfam" id="PF10000"/>
    </source>
</evidence>
<proteinExistence type="predicted"/>
<dbReference type="Pfam" id="PF13840">
    <property type="entry name" value="ACT_7"/>
    <property type="match status" value="1"/>
</dbReference>
<dbReference type="Pfam" id="PF10000">
    <property type="entry name" value="ACT_3"/>
    <property type="match status" value="1"/>
</dbReference>
<feature type="domain" description="DUF2241" evidence="1">
    <location>
        <begin position="3"/>
        <end position="70"/>
    </location>
</feature>
<dbReference type="KEGG" id="vih:AB0763_03140"/>
<dbReference type="PANTHER" id="PTHR39199">
    <property type="entry name" value="BLR5128 PROTEIN"/>
    <property type="match status" value="1"/>
</dbReference>
<sequence length="138" mass="15230">MLGITELKTLLAQMSPELDDKQYVFCLFDGSLVQACQYQPIATFVEEEGLTLVIEQVRAQQAGLKWVSSFRKITLKVHSSLDAVGLTAAVARALAEQGISANVIAAYYHDHIFVPSQEAKRAMSTLQALSHQFKTTED</sequence>
<gene>
    <name evidence="3" type="ORF">AB0763_03140</name>
</gene>
<evidence type="ECO:0000313" key="3">
    <source>
        <dbReference type="EMBL" id="XDK25657.1"/>
    </source>
</evidence>
<dbReference type="InterPro" id="IPR045865">
    <property type="entry name" value="ACT-like_dom_sf"/>
</dbReference>
<protein>
    <submittedName>
        <fullName evidence="3">ACT domain-containing protein</fullName>
    </submittedName>
</protein>
<dbReference type="AlphaFoldDB" id="A0AB39HDZ3"/>
<dbReference type="InterPro" id="IPR027795">
    <property type="entry name" value="CASTOR_ACT_dom"/>
</dbReference>
<reference evidence="3" key="1">
    <citation type="submission" date="2024-07" db="EMBL/GenBank/DDBJ databases">
        <title>Genome Analysis of a Potential Novel Vibrio Species Secreting pH- and Thermo-stable Alginate Lyase and its Application in Producing Alginate Oligosaccharides.</title>
        <authorList>
            <person name="Huang H."/>
            <person name="Bao K."/>
        </authorList>
    </citation>
    <scope>NUCLEOTIDE SEQUENCE</scope>
    <source>
        <strain evidence="3">HB236076</strain>
    </source>
</reference>
<dbReference type="SUPFAM" id="SSF55021">
    <property type="entry name" value="ACT-like"/>
    <property type="match status" value="2"/>
</dbReference>
<accession>A0AB39HDZ3</accession>
<feature type="domain" description="CASTOR ACT" evidence="2">
    <location>
        <begin position="73"/>
        <end position="127"/>
    </location>
</feature>
<name>A0AB39HDZ3_9VIBR</name>
<dbReference type="EMBL" id="CP162601">
    <property type="protein sequence ID" value="XDK25657.1"/>
    <property type="molecule type" value="Genomic_DNA"/>
</dbReference>
<organism evidence="3">
    <name type="scientific">Vibrio sp. HB236076</name>
    <dbReference type="NCBI Taxonomy" id="3232307"/>
    <lineage>
        <taxon>Bacteria</taxon>
        <taxon>Pseudomonadati</taxon>
        <taxon>Pseudomonadota</taxon>
        <taxon>Gammaproteobacteria</taxon>
        <taxon>Vibrionales</taxon>
        <taxon>Vibrionaceae</taxon>
        <taxon>Vibrio</taxon>
    </lineage>
</organism>
<dbReference type="InterPro" id="IPR018717">
    <property type="entry name" value="DUF2241"/>
</dbReference>
<dbReference type="Gene3D" id="3.30.2130.10">
    <property type="entry name" value="VC0802-like"/>
    <property type="match status" value="1"/>
</dbReference>
<dbReference type="RefSeq" id="WP_306101099.1">
    <property type="nucleotide sequence ID" value="NZ_CP162601.1"/>
</dbReference>
<evidence type="ECO:0000259" key="2">
    <source>
        <dbReference type="Pfam" id="PF13840"/>
    </source>
</evidence>
<dbReference type="PANTHER" id="PTHR39199:SF1">
    <property type="entry name" value="BLR5128 PROTEIN"/>
    <property type="match status" value="1"/>
</dbReference>